<proteinExistence type="predicted"/>
<evidence type="ECO:0000313" key="1">
    <source>
        <dbReference type="EMBL" id="MBD2700700.1"/>
    </source>
</evidence>
<evidence type="ECO:0000313" key="2">
    <source>
        <dbReference type="Proteomes" id="UP000598820"/>
    </source>
</evidence>
<dbReference type="SUPFAM" id="SSF53756">
    <property type="entry name" value="UDP-Glycosyltransferase/glycogen phosphorylase"/>
    <property type="match status" value="1"/>
</dbReference>
<dbReference type="EMBL" id="JACWZY010000005">
    <property type="protein sequence ID" value="MBD2700700.1"/>
    <property type="molecule type" value="Genomic_DNA"/>
</dbReference>
<dbReference type="AlphaFoldDB" id="A0A926Y262"/>
<organism evidence="1 2">
    <name type="scientific">Spirosoma profusum</name>
    <dbReference type="NCBI Taxonomy" id="2771354"/>
    <lineage>
        <taxon>Bacteria</taxon>
        <taxon>Pseudomonadati</taxon>
        <taxon>Bacteroidota</taxon>
        <taxon>Cytophagia</taxon>
        <taxon>Cytophagales</taxon>
        <taxon>Cytophagaceae</taxon>
        <taxon>Spirosoma</taxon>
    </lineage>
</organism>
<gene>
    <name evidence="1" type="ORF">IC229_08635</name>
</gene>
<dbReference type="RefSeq" id="WP_190886555.1">
    <property type="nucleotide sequence ID" value="NZ_JACWZY010000005.1"/>
</dbReference>
<keyword evidence="2" id="KW-1185">Reference proteome</keyword>
<comment type="caution">
    <text evidence="1">The sequence shown here is derived from an EMBL/GenBank/DDBJ whole genome shotgun (WGS) entry which is preliminary data.</text>
</comment>
<protein>
    <submittedName>
        <fullName evidence="1">DUF354 domain-containing protein</fullName>
    </submittedName>
</protein>
<dbReference type="PANTHER" id="PTHR39662">
    <property type="entry name" value="DUF354 DOMAIN-CONTAINING PROTEIN-RELATED"/>
    <property type="match status" value="1"/>
</dbReference>
<reference evidence="1" key="1">
    <citation type="submission" date="2020-09" db="EMBL/GenBank/DDBJ databases">
        <authorList>
            <person name="Kim M.K."/>
        </authorList>
    </citation>
    <scope>NUCLEOTIDE SEQUENCE</scope>
    <source>
        <strain evidence="1">BT702</strain>
    </source>
</reference>
<dbReference type="PANTHER" id="PTHR39662:SF1">
    <property type="entry name" value="DUF354 DOMAIN-CONTAINING PROTEIN"/>
    <property type="match status" value="1"/>
</dbReference>
<dbReference type="InterPro" id="IPR007152">
    <property type="entry name" value="DUF354"/>
</dbReference>
<accession>A0A926Y262</accession>
<sequence>MKFLFYFGHPAQYLALRETMLRLSEKHGITILIKTKDVLEDLLKNDGLPYTNVLPKERGASRLAILLSLLKRMVIIFPIILKKKPDVLIGTDAALAQLGKLMNIHRITILEDDYDVIKNLADLTFPFTQTILCPDVCNVGSWQSKKVGYRGYMKLGYLHPTIFTPDKTVLAKYRIPKDYLLIRLSRLAAHHDIGVRGLDENLLDTIIQSAQKRDYDVLITAEGIIADKYKSYQLQIAPADIHHVLANAKLLISDSQSMSVEASMLGIPSIRYSSLVNKISVLSELEIKYSLTFGIQIGETERLLSTIDELLSTPDLYDRFQRKRQKMLDDKIDVTSFWVDFFENYPVSRHNRVNTAV</sequence>
<name>A0A926Y262_9BACT</name>
<dbReference type="Proteomes" id="UP000598820">
    <property type="component" value="Unassembled WGS sequence"/>
</dbReference>